<dbReference type="PANTHER" id="PTHR35812">
    <property type="entry name" value="LIPOPROTEIN"/>
    <property type="match status" value="1"/>
</dbReference>
<proteinExistence type="predicted"/>
<reference evidence="3 4" key="1">
    <citation type="submission" date="2015-02" db="EMBL/GenBank/DDBJ databases">
        <title>Single-cell genomics of uncultivated deep-branching MTB reveals a conserved set of magnetosome genes.</title>
        <authorList>
            <person name="Kolinko S."/>
            <person name="Richter M."/>
            <person name="Glockner F.O."/>
            <person name="Brachmann A."/>
            <person name="Schuler D."/>
        </authorList>
    </citation>
    <scope>NUCLEOTIDE SEQUENCE [LARGE SCALE GENOMIC DNA]</scope>
    <source>
        <strain evidence="3">TM-1</strain>
    </source>
</reference>
<evidence type="ECO:0000313" key="4">
    <source>
        <dbReference type="Proteomes" id="UP000033423"/>
    </source>
</evidence>
<accession>A0A0F3GLW1</accession>
<sequence length="170" mass="18099">MECLALPLKNGSLNNSIKKEECMVYRCRVSIILLVLGLLPAIALAGTINLPQTGQTTSYAVGDDGYYKAGVAWPNPRFSDNGDQTVTDNLTGLVWAKDAGTPTLGSCTGGVMTWQAALNYVACLNTASYLGHSDWRLPDVNELGSLVNAGQATIAIWLNSQGVINLQSYS</sequence>
<evidence type="ECO:0000313" key="3">
    <source>
        <dbReference type="EMBL" id="KJU82959.1"/>
    </source>
</evidence>
<evidence type="ECO:0000256" key="1">
    <source>
        <dbReference type="SAM" id="Phobius"/>
    </source>
</evidence>
<dbReference type="Proteomes" id="UP000033423">
    <property type="component" value="Unassembled WGS sequence"/>
</dbReference>
<organism evidence="3 4">
    <name type="scientific">Candidatus Magnetobacterium bavaricum</name>
    <dbReference type="NCBI Taxonomy" id="29290"/>
    <lineage>
        <taxon>Bacteria</taxon>
        <taxon>Pseudomonadati</taxon>
        <taxon>Nitrospirota</taxon>
        <taxon>Thermodesulfovibrionia</taxon>
        <taxon>Thermodesulfovibrionales</taxon>
        <taxon>Candidatus Magnetobacteriaceae</taxon>
        <taxon>Candidatus Magnetobacterium</taxon>
    </lineage>
</organism>
<dbReference type="InterPro" id="IPR011460">
    <property type="entry name" value="Lcl_C"/>
</dbReference>
<feature type="domain" description="Lcl C-terminal" evidence="2">
    <location>
        <begin position="84"/>
        <end position="155"/>
    </location>
</feature>
<dbReference type="EMBL" id="LACI01002109">
    <property type="protein sequence ID" value="KJU82959.1"/>
    <property type="molecule type" value="Genomic_DNA"/>
</dbReference>
<gene>
    <name evidence="3" type="ORF">MBAV_004856</name>
</gene>
<protein>
    <submittedName>
        <fullName evidence="3">Protein containing DUF1566</fullName>
    </submittedName>
</protein>
<name>A0A0F3GLW1_9BACT</name>
<dbReference type="AlphaFoldDB" id="A0A0F3GLW1"/>
<keyword evidence="1" id="KW-1133">Transmembrane helix</keyword>
<feature type="transmembrane region" description="Helical" evidence="1">
    <location>
        <begin position="29"/>
        <end position="48"/>
    </location>
</feature>
<comment type="caution">
    <text evidence="3">The sequence shown here is derived from an EMBL/GenBank/DDBJ whole genome shotgun (WGS) entry which is preliminary data.</text>
</comment>
<dbReference type="PANTHER" id="PTHR35812:SF1">
    <property type="entry name" value="LIPOPROTEIN"/>
    <property type="match status" value="1"/>
</dbReference>
<evidence type="ECO:0000259" key="2">
    <source>
        <dbReference type="Pfam" id="PF07603"/>
    </source>
</evidence>
<keyword evidence="1" id="KW-0812">Transmembrane</keyword>
<dbReference type="Pfam" id="PF07603">
    <property type="entry name" value="Lcl_C"/>
    <property type="match status" value="1"/>
</dbReference>
<keyword evidence="1" id="KW-0472">Membrane</keyword>
<keyword evidence="4" id="KW-1185">Reference proteome</keyword>